<organism evidence="1 2">
    <name type="scientific">Trifolium medium</name>
    <dbReference type="NCBI Taxonomy" id="97028"/>
    <lineage>
        <taxon>Eukaryota</taxon>
        <taxon>Viridiplantae</taxon>
        <taxon>Streptophyta</taxon>
        <taxon>Embryophyta</taxon>
        <taxon>Tracheophyta</taxon>
        <taxon>Spermatophyta</taxon>
        <taxon>Magnoliopsida</taxon>
        <taxon>eudicotyledons</taxon>
        <taxon>Gunneridae</taxon>
        <taxon>Pentapetalae</taxon>
        <taxon>rosids</taxon>
        <taxon>fabids</taxon>
        <taxon>Fabales</taxon>
        <taxon>Fabaceae</taxon>
        <taxon>Papilionoideae</taxon>
        <taxon>50 kb inversion clade</taxon>
        <taxon>NPAAA clade</taxon>
        <taxon>Hologalegina</taxon>
        <taxon>IRL clade</taxon>
        <taxon>Trifolieae</taxon>
        <taxon>Trifolium</taxon>
    </lineage>
</organism>
<proteinExistence type="predicted"/>
<feature type="non-terminal residue" evidence="1">
    <location>
        <position position="89"/>
    </location>
</feature>
<dbReference type="Proteomes" id="UP000265520">
    <property type="component" value="Unassembled WGS sequence"/>
</dbReference>
<dbReference type="EMBL" id="LXQA010568079">
    <property type="protein sequence ID" value="MCI59674.1"/>
    <property type="molecule type" value="Genomic_DNA"/>
</dbReference>
<dbReference type="AlphaFoldDB" id="A0A392TGE7"/>
<comment type="caution">
    <text evidence="1">The sequence shown here is derived from an EMBL/GenBank/DDBJ whole genome shotgun (WGS) entry which is preliminary data.</text>
</comment>
<feature type="non-terminal residue" evidence="1">
    <location>
        <position position="1"/>
    </location>
</feature>
<name>A0A392TGE7_9FABA</name>
<evidence type="ECO:0000313" key="1">
    <source>
        <dbReference type="EMBL" id="MCI59674.1"/>
    </source>
</evidence>
<protein>
    <submittedName>
        <fullName evidence="1">Uncharacterized protein</fullName>
    </submittedName>
</protein>
<keyword evidence="2" id="KW-1185">Reference proteome</keyword>
<sequence>VHRSVVDGSPGAVQNPVELQNSNEAFYLLLCCNEYGAYRVEAYHTDHGHTRGTDTVAVCHEEKIDVKWMSFCSVIVFSAFACRNLHPII</sequence>
<accession>A0A392TGE7</accession>
<reference evidence="1 2" key="1">
    <citation type="journal article" date="2018" name="Front. Plant Sci.">
        <title>Red Clover (Trifolium pratense) and Zigzag Clover (T. medium) - A Picture of Genomic Similarities and Differences.</title>
        <authorList>
            <person name="Dluhosova J."/>
            <person name="Istvanek J."/>
            <person name="Nedelnik J."/>
            <person name="Repkova J."/>
        </authorList>
    </citation>
    <scope>NUCLEOTIDE SEQUENCE [LARGE SCALE GENOMIC DNA]</scope>
    <source>
        <strain evidence="2">cv. 10/8</strain>
        <tissue evidence="1">Leaf</tissue>
    </source>
</reference>
<evidence type="ECO:0000313" key="2">
    <source>
        <dbReference type="Proteomes" id="UP000265520"/>
    </source>
</evidence>